<evidence type="ECO:0000313" key="2">
    <source>
        <dbReference type="Proteomes" id="UP000244911"/>
    </source>
</evidence>
<dbReference type="OrthoDB" id="7703491at2"/>
<proteinExistence type="predicted"/>
<name>A0A2R8AT64_9RHOB</name>
<accession>A0A2R8AT64</accession>
<dbReference type="RefSeq" id="WP_146184039.1">
    <property type="nucleotide sequence ID" value="NZ_OMOI01000002.1"/>
</dbReference>
<protein>
    <submittedName>
        <fullName evidence="1">Uncharacterized protein</fullName>
    </submittedName>
</protein>
<reference evidence="1 2" key="1">
    <citation type="submission" date="2018-03" db="EMBL/GenBank/DDBJ databases">
        <authorList>
            <person name="Keele B.F."/>
        </authorList>
    </citation>
    <scope>NUCLEOTIDE SEQUENCE [LARGE SCALE GENOMIC DNA]</scope>
    <source>
        <strain evidence="1 2">CECT 8811</strain>
    </source>
</reference>
<gene>
    <name evidence="1" type="ORF">ALP8811_03166</name>
</gene>
<dbReference type="Proteomes" id="UP000244911">
    <property type="component" value="Unassembled WGS sequence"/>
</dbReference>
<organism evidence="1 2">
    <name type="scientific">Aliiroseovarius pelagivivens</name>
    <dbReference type="NCBI Taxonomy" id="1639690"/>
    <lineage>
        <taxon>Bacteria</taxon>
        <taxon>Pseudomonadati</taxon>
        <taxon>Pseudomonadota</taxon>
        <taxon>Alphaproteobacteria</taxon>
        <taxon>Rhodobacterales</taxon>
        <taxon>Paracoccaceae</taxon>
        <taxon>Aliiroseovarius</taxon>
    </lineage>
</organism>
<dbReference type="AlphaFoldDB" id="A0A2R8AT64"/>
<keyword evidence="2" id="KW-1185">Reference proteome</keyword>
<sequence length="297" mass="31812">MIQSDILDQLERIVEDARPRRDQSIYLAQTTVEARSKAALGTLRATVLPRIILFTNDQDDAVTLTVNNGRVADMTEAMMDGEPANLRDTTAEHVAQMLNMVCSGSGIQIFSTPPENEDDIAATGLQISKIEAAIYALEPVTPTPAQTEPPVSVEAEPADDTPAVQAPAAIPPAEEPAANDDIGDGIAAQFYANSKKASDQRILVNHADATVAGPDGVLTQNIDAVQQLMDDLSAWDADSDQQDVGPQLIILRSQGQDMPSLTICRDTNATAMAAHHTRRLGSVVQLWKSLTAHENLS</sequence>
<evidence type="ECO:0000313" key="1">
    <source>
        <dbReference type="EMBL" id="SPF79228.1"/>
    </source>
</evidence>
<dbReference type="EMBL" id="OMOI01000002">
    <property type="protein sequence ID" value="SPF79228.1"/>
    <property type="molecule type" value="Genomic_DNA"/>
</dbReference>